<gene>
    <name evidence="2" type="ORF">BZL54_24455</name>
</gene>
<proteinExistence type="predicted"/>
<dbReference type="GeneID" id="69002951"/>
<evidence type="ECO:0000313" key="3">
    <source>
        <dbReference type="Proteomes" id="UP000217994"/>
    </source>
</evidence>
<dbReference type="AlphaFoldDB" id="A0A2A4FAR0"/>
<name>A0A2A4FAR0_9BURK</name>
<dbReference type="NCBIfam" id="TIGR03398">
    <property type="entry name" value="plc_access_R"/>
    <property type="match status" value="1"/>
</dbReference>
<organism evidence="2 3">
    <name type="scientific">Burkholderia ubonensis subsp. mesacidophila</name>
    <dbReference type="NCBI Taxonomy" id="265293"/>
    <lineage>
        <taxon>Bacteria</taxon>
        <taxon>Pseudomonadati</taxon>
        <taxon>Pseudomonadota</taxon>
        <taxon>Betaproteobacteria</taxon>
        <taxon>Burkholderiales</taxon>
        <taxon>Burkholderiaceae</taxon>
        <taxon>Burkholderia</taxon>
        <taxon>Burkholderia cepacia complex</taxon>
    </lineage>
</organism>
<protein>
    <recommendedName>
        <fullName evidence="1">Phospholipase C accessory protein PlcR</fullName>
    </recommendedName>
</protein>
<dbReference type="Proteomes" id="UP000217994">
    <property type="component" value="Unassembled WGS sequence"/>
</dbReference>
<comment type="caution">
    <text evidence="2">The sequence shown here is derived from an EMBL/GenBank/DDBJ whole genome shotgun (WGS) entry which is preliminary data.</text>
</comment>
<dbReference type="InterPro" id="IPR017769">
    <property type="entry name" value="PLipase_C_acessory_PlcR"/>
</dbReference>
<dbReference type="RefSeq" id="WP_084909668.1">
    <property type="nucleotide sequence ID" value="NZ_CP020738.1"/>
</dbReference>
<accession>A0A2A4FAR0</accession>
<dbReference type="EMBL" id="MTZU01000076">
    <property type="protein sequence ID" value="PCE29750.1"/>
    <property type="molecule type" value="Genomic_DNA"/>
</dbReference>
<evidence type="ECO:0000313" key="2">
    <source>
        <dbReference type="EMBL" id="PCE29750.1"/>
    </source>
</evidence>
<evidence type="ECO:0000256" key="1">
    <source>
        <dbReference type="NCBIfam" id="TIGR03398"/>
    </source>
</evidence>
<sequence length="203" mass="21620">MNRNRVGRRGAALAAGAVASAVALWAGRPGIERLAALQFASQPVLHQEASMTNDSIASPADFHAQLDGYARDRAALGGADRQARARALLAQLRADADAGTLDPHEASGIADLLWQDAEPDAAARRAGSDALREHLRDLAMGARPPSPARERQDAAYVAESRKIIEEVTRTVPDREQQRAALDSRLAELRKRIYGTAAPAPHGG</sequence>
<reference evidence="2 3" key="1">
    <citation type="submission" date="2017-01" db="EMBL/GenBank/DDBJ databases">
        <title>Whole-Genome Shotgun Sequencing of Two beta-Proteobacterial Species in Search of the Bulgecin Biosynthetic Cluster.</title>
        <authorList>
            <person name="Horsman M.E."/>
            <person name="Marous D.R."/>
            <person name="Li R."/>
            <person name="Oliver R.A."/>
            <person name="Byun B."/>
            <person name="Emrich S.J."/>
            <person name="Boggess B."/>
            <person name="Townsend C.A."/>
            <person name="Mobashery S."/>
        </authorList>
    </citation>
    <scope>NUCLEOTIDE SEQUENCE [LARGE SCALE GENOMIC DNA]</scope>
    <source>
        <strain evidence="2 3">ATCC 31433</strain>
    </source>
</reference>